<dbReference type="AlphaFoldDB" id="A0A2R6NRZ0"/>
<evidence type="ECO:0000313" key="5">
    <source>
        <dbReference type="Proteomes" id="UP000186601"/>
    </source>
</evidence>
<dbReference type="Proteomes" id="UP000186601">
    <property type="component" value="Unassembled WGS sequence"/>
</dbReference>
<dbReference type="SUPFAM" id="SSF143800">
    <property type="entry name" value="L28p-like"/>
    <property type="match status" value="1"/>
</dbReference>
<comment type="similarity">
    <text evidence="1">Belongs to the bacterial ribosomal protein bL28 family.</text>
</comment>
<keyword evidence="3" id="KW-0687">Ribonucleoprotein</keyword>
<evidence type="ECO:0000256" key="1">
    <source>
        <dbReference type="ARBA" id="ARBA00008760"/>
    </source>
</evidence>
<reference evidence="4 5" key="1">
    <citation type="submission" date="2018-02" db="EMBL/GenBank/DDBJ databases">
        <title>Genome sequence of the basidiomycete white-rot fungus Phlebia centrifuga.</title>
        <authorList>
            <person name="Granchi Z."/>
            <person name="Peng M."/>
            <person name="de Vries R.P."/>
            <person name="Hilden K."/>
            <person name="Makela M.R."/>
            <person name="Grigoriev I."/>
            <person name="Riley R."/>
        </authorList>
    </citation>
    <scope>NUCLEOTIDE SEQUENCE [LARGE SCALE GENOMIC DNA]</scope>
    <source>
        <strain evidence="4 5">FBCC195</strain>
    </source>
</reference>
<dbReference type="PANTHER" id="PTHR13528:SF2">
    <property type="entry name" value="LARGE RIBOSOMAL SUBUNIT PROTEIN BL28M"/>
    <property type="match status" value="1"/>
</dbReference>
<proteinExistence type="inferred from homology"/>
<dbReference type="STRING" id="98765.A0A2R6NRZ0"/>
<evidence type="ECO:0000256" key="2">
    <source>
        <dbReference type="ARBA" id="ARBA00022980"/>
    </source>
</evidence>
<dbReference type="GO" id="GO:0003735">
    <property type="term" value="F:structural constituent of ribosome"/>
    <property type="evidence" value="ECO:0007669"/>
    <property type="project" value="InterPro"/>
</dbReference>
<dbReference type="EMBL" id="MLYV02000881">
    <property type="protein sequence ID" value="PSR75637.1"/>
    <property type="molecule type" value="Genomic_DNA"/>
</dbReference>
<gene>
    <name evidence="4" type="ORF">PHLCEN_2v8928</name>
</gene>
<accession>A0A2R6NRZ0</accession>
<organism evidence="4 5">
    <name type="scientific">Hermanssonia centrifuga</name>
    <dbReference type="NCBI Taxonomy" id="98765"/>
    <lineage>
        <taxon>Eukaryota</taxon>
        <taxon>Fungi</taxon>
        <taxon>Dikarya</taxon>
        <taxon>Basidiomycota</taxon>
        <taxon>Agaricomycotina</taxon>
        <taxon>Agaricomycetes</taxon>
        <taxon>Polyporales</taxon>
        <taxon>Meruliaceae</taxon>
        <taxon>Hermanssonia</taxon>
    </lineage>
</organism>
<protein>
    <recommendedName>
        <fullName evidence="6">Ribosomal protein L28</fullName>
    </recommendedName>
</protein>
<dbReference type="Gene3D" id="2.30.170.40">
    <property type="entry name" value="Ribosomal protein L28/L24"/>
    <property type="match status" value="1"/>
</dbReference>
<evidence type="ECO:0000313" key="4">
    <source>
        <dbReference type="EMBL" id="PSR75637.1"/>
    </source>
</evidence>
<dbReference type="OrthoDB" id="361870at2759"/>
<dbReference type="PANTHER" id="PTHR13528">
    <property type="entry name" value="39S RIBOSOMAL PROTEIN L28, MITOCHONDRIAL"/>
    <property type="match status" value="1"/>
</dbReference>
<dbReference type="GO" id="GO:0005762">
    <property type="term" value="C:mitochondrial large ribosomal subunit"/>
    <property type="evidence" value="ECO:0007669"/>
    <property type="project" value="TreeGrafter"/>
</dbReference>
<keyword evidence="2" id="KW-0689">Ribosomal protein</keyword>
<evidence type="ECO:0008006" key="6">
    <source>
        <dbReference type="Google" id="ProtNLM"/>
    </source>
</evidence>
<evidence type="ECO:0000256" key="3">
    <source>
        <dbReference type="ARBA" id="ARBA00023274"/>
    </source>
</evidence>
<sequence>MNWIEQDSLLLEGSDMDIQAREVKRRDYQNWPRARTIRKSTLAPKDNLDYAADDVPNCASPRGYQHTLQTGPAWSFSREDKTIWKQHFIRVKVTTRAIKTIKKHGGIDNYVMKTKPELLGWEGMRIRVQVRERKALNAQAAVEAPPL</sequence>
<comment type="caution">
    <text evidence="4">The sequence shown here is derived from an EMBL/GenBank/DDBJ whole genome shotgun (WGS) entry which is preliminary data.</text>
</comment>
<dbReference type="InterPro" id="IPR026569">
    <property type="entry name" value="Ribosomal_bL28"/>
</dbReference>
<name>A0A2R6NRZ0_9APHY</name>
<dbReference type="InterPro" id="IPR037147">
    <property type="entry name" value="Ribosomal_bL28_sf"/>
</dbReference>
<keyword evidence="5" id="KW-1185">Reference proteome</keyword>
<dbReference type="InterPro" id="IPR034704">
    <property type="entry name" value="Ribosomal_bL28/bL31-like_sf"/>
</dbReference>